<dbReference type="GO" id="GO:0016787">
    <property type="term" value="F:hydrolase activity"/>
    <property type="evidence" value="ECO:0007669"/>
    <property type="project" value="UniProtKB-KW"/>
</dbReference>
<dbReference type="InterPro" id="IPR017853">
    <property type="entry name" value="GH"/>
</dbReference>
<name>A0ABP8G330_9SPHI</name>
<dbReference type="PANTHER" id="PTHR42732">
    <property type="entry name" value="BETA-GALACTOSIDASE"/>
    <property type="match status" value="1"/>
</dbReference>
<feature type="domain" description="Glycosyl hydrolases family 2 sugar binding" evidence="7">
    <location>
        <begin position="87"/>
        <end position="175"/>
    </location>
</feature>
<keyword evidence="4" id="KW-0732">Signal</keyword>
<keyword evidence="2 8" id="KW-0378">Hydrolase</keyword>
<dbReference type="InterPro" id="IPR006102">
    <property type="entry name" value="Ig-like_GH2"/>
</dbReference>
<protein>
    <submittedName>
        <fullName evidence="8">Glycoside hydrolase family 2 TIM barrel-domain containing protein</fullName>
    </submittedName>
</protein>
<comment type="caution">
    <text evidence="8">The sequence shown here is derived from an EMBL/GenBank/DDBJ whole genome shotgun (WGS) entry which is preliminary data.</text>
</comment>
<evidence type="ECO:0000259" key="5">
    <source>
        <dbReference type="Pfam" id="PF00703"/>
    </source>
</evidence>
<evidence type="ECO:0000256" key="1">
    <source>
        <dbReference type="ARBA" id="ARBA00007401"/>
    </source>
</evidence>
<dbReference type="Pfam" id="PF00703">
    <property type="entry name" value="Glyco_hydro_2"/>
    <property type="match status" value="1"/>
</dbReference>
<proteinExistence type="inferred from homology"/>
<dbReference type="PANTHER" id="PTHR42732:SF2">
    <property type="entry name" value="BETA-MANNOSIDASE"/>
    <property type="match status" value="1"/>
</dbReference>
<dbReference type="InterPro" id="IPR008979">
    <property type="entry name" value="Galactose-bd-like_sf"/>
</dbReference>
<dbReference type="InterPro" id="IPR036156">
    <property type="entry name" value="Beta-gal/glucu_dom_sf"/>
</dbReference>
<dbReference type="Gene3D" id="3.20.20.80">
    <property type="entry name" value="Glycosidases"/>
    <property type="match status" value="1"/>
</dbReference>
<dbReference type="InterPro" id="IPR006103">
    <property type="entry name" value="Glyco_hydro_2_cat"/>
</dbReference>
<evidence type="ECO:0000313" key="8">
    <source>
        <dbReference type="EMBL" id="GAA4316406.1"/>
    </source>
</evidence>
<dbReference type="InterPro" id="IPR013783">
    <property type="entry name" value="Ig-like_fold"/>
</dbReference>
<feature type="domain" description="Glycoside hydrolase family 2 immunoglobulin-like beta-sandwich" evidence="5">
    <location>
        <begin position="213"/>
        <end position="307"/>
    </location>
</feature>
<evidence type="ECO:0000313" key="9">
    <source>
        <dbReference type="Proteomes" id="UP001500582"/>
    </source>
</evidence>
<evidence type="ECO:0000256" key="3">
    <source>
        <dbReference type="ARBA" id="ARBA00023295"/>
    </source>
</evidence>
<dbReference type="InterPro" id="IPR006104">
    <property type="entry name" value="Glyco_hydro_2_N"/>
</dbReference>
<dbReference type="Proteomes" id="UP001500582">
    <property type="component" value="Unassembled WGS sequence"/>
</dbReference>
<dbReference type="InterPro" id="IPR051913">
    <property type="entry name" value="GH2_Domain-Containing"/>
</dbReference>
<feature type="domain" description="Glycoside hydrolase family 2 catalytic" evidence="6">
    <location>
        <begin position="350"/>
        <end position="463"/>
    </location>
</feature>
<evidence type="ECO:0000256" key="4">
    <source>
        <dbReference type="SAM" id="SignalP"/>
    </source>
</evidence>
<organism evidence="8 9">
    <name type="scientific">Mucilaginibacter gynuensis</name>
    <dbReference type="NCBI Taxonomy" id="1302236"/>
    <lineage>
        <taxon>Bacteria</taxon>
        <taxon>Pseudomonadati</taxon>
        <taxon>Bacteroidota</taxon>
        <taxon>Sphingobacteriia</taxon>
        <taxon>Sphingobacteriales</taxon>
        <taxon>Sphingobacteriaceae</taxon>
        <taxon>Mucilaginibacter</taxon>
    </lineage>
</organism>
<keyword evidence="9" id="KW-1185">Reference proteome</keyword>
<dbReference type="SUPFAM" id="SSF49785">
    <property type="entry name" value="Galactose-binding domain-like"/>
    <property type="match status" value="2"/>
</dbReference>
<dbReference type="Pfam" id="PF02837">
    <property type="entry name" value="Glyco_hydro_2_N"/>
    <property type="match status" value="1"/>
</dbReference>
<dbReference type="EMBL" id="BAABFT010000003">
    <property type="protein sequence ID" value="GAA4316406.1"/>
    <property type="molecule type" value="Genomic_DNA"/>
</dbReference>
<dbReference type="SUPFAM" id="SSF49303">
    <property type="entry name" value="beta-Galactosidase/glucuronidase domain"/>
    <property type="match status" value="1"/>
</dbReference>
<dbReference type="Gene3D" id="2.60.40.10">
    <property type="entry name" value="Immunoglobulins"/>
    <property type="match status" value="1"/>
</dbReference>
<dbReference type="Gene3D" id="2.60.120.260">
    <property type="entry name" value="Galactose-binding domain-like"/>
    <property type="match status" value="2"/>
</dbReference>
<dbReference type="Pfam" id="PF02836">
    <property type="entry name" value="Glyco_hydro_2_C"/>
    <property type="match status" value="1"/>
</dbReference>
<evidence type="ECO:0000256" key="2">
    <source>
        <dbReference type="ARBA" id="ARBA00022801"/>
    </source>
</evidence>
<feature type="chain" id="PRO_5046498313" evidence="4">
    <location>
        <begin position="21"/>
        <end position="751"/>
    </location>
</feature>
<gene>
    <name evidence="8" type="ORF">GCM10023149_13340</name>
</gene>
<reference evidence="9" key="1">
    <citation type="journal article" date="2019" name="Int. J. Syst. Evol. Microbiol.">
        <title>The Global Catalogue of Microorganisms (GCM) 10K type strain sequencing project: providing services to taxonomists for standard genome sequencing and annotation.</title>
        <authorList>
            <consortium name="The Broad Institute Genomics Platform"/>
            <consortium name="The Broad Institute Genome Sequencing Center for Infectious Disease"/>
            <person name="Wu L."/>
            <person name="Ma J."/>
        </authorList>
    </citation>
    <scope>NUCLEOTIDE SEQUENCE [LARGE SCALE GENOMIC DNA]</scope>
    <source>
        <strain evidence="9">JCM 17705</strain>
    </source>
</reference>
<keyword evidence="3" id="KW-0326">Glycosidase</keyword>
<dbReference type="SUPFAM" id="SSF51445">
    <property type="entry name" value="(Trans)glycosidases"/>
    <property type="match status" value="1"/>
</dbReference>
<feature type="signal peptide" evidence="4">
    <location>
        <begin position="1"/>
        <end position="20"/>
    </location>
</feature>
<comment type="similarity">
    <text evidence="1">Belongs to the glycosyl hydrolase 2 family.</text>
</comment>
<evidence type="ECO:0000259" key="7">
    <source>
        <dbReference type="Pfam" id="PF02837"/>
    </source>
</evidence>
<sequence length="751" mass="83627">MNFKKIVALAFAIAPSLLFAQEWQPKKAVLMSKFAKDVNPKSVLPEYPRPQLTRTKWLNLNGIWQFQASSGAAEAQPKGNLSKTILVPFPVESALSGVMEQHERVWYRRKFTVPADWKGQKVLLHFGAVDYESEVFVNGKSLGVHTGGYDPFTYDVTSAIAKSGEQEITVRVYDPTDKGGFPRGKQTLNPQGIMYTSTTGIWQTVWLEPVPVTSIDNIKIVPDIDKGVVNLTVNTAGVTDGYTVDIKVKDGGKVIKTTTGGANTVISVPVENAKLWSPDAPFLYDLDISLTKQGKTVDAVGSYFGMRKISVGQEGEYKKLYLNNKFLFQIGPLDQGFWPDGLYTAPTDAALKYDLEMIKKFGYNMVRKHIKVEPYRWYYWADKLGLLVWQDMPSPNSYTEHVPPVDTAAFRSELVRMIKTHWNSPSIITWVVFNEGQAQHNTKNLVDMVKTLDPSRLVNQASGGGHFDAGDYLDIHSYPPPAVPASDKQILACGEYGGIGYIIPNHTWATGPTYIMIDNEKKYTDLYDTYANDLVMYKTNKGLSAAVYTEITDVEIELNGLLTYDREVIKGPVEKIAASNHKAIHDDLYLAEILPSSQVNPRTWKYTFDKPADSWFTTKFADAAWKSGQAGFGTSFTPGANVKTVWDGKDIWIRQEFTLGDLKDIKREDLVLYIHHDEKCEVYINGVKAAFKEDITSGYVISTMSKEAQAALVSNGKNVIAIHCNQTGGGQYIDAGISVISKDKAVPFKTN</sequence>
<accession>A0ABP8G330</accession>
<dbReference type="RefSeq" id="WP_345210238.1">
    <property type="nucleotide sequence ID" value="NZ_BAABFT010000003.1"/>
</dbReference>
<evidence type="ECO:0000259" key="6">
    <source>
        <dbReference type="Pfam" id="PF02836"/>
    </source>
</evidence>